<evidence type="ECO:0000256" key="2">
    <source>
        <dbReference type="ARBA" id="ARBA00022651"/>
    </source>
</evidence>
<keyword evidence="4 7" id="KW-0378">Hydrolase</keyword>
<keyword evidence="2" id="KW-0119">Carbohydrate metabolism</keyword>
<dbReference type="PANTHER" id="PTHR33938:SF15">
    <property type="entry name" value="FERULOYL ESTERASE B-RELATED"/>
    <property type="match status" value="1"/>
</dbReference>
<keyword evidence="2" id="KW-0624">Polysaccharide degradation</keyword>
<dbReference type="InterPro" id="IPR011118">
    <property type="entry name" value="Tannase/feruloyl_esterase"/>
</dbReference>
<evidence type="ECO:0000256" key="5">
    <source>
        <dbReference type="ARBA" id="ARBA00023157"/>
    </source>
</evidence>
<comment type="catalytic activity">
    <reaction evidence="6">
        <text>feruloyl-polysaccharide + H2O = ferulate + polysaccharide.</text>
        <dbReference type="EC" id="3.1.1.73"/>
    </reaction>
</comment>
<keyword evidence="5" id="KW-1015">Disulfide bond</keyword>
<evidence type="ECO:0000313" key="8">
    <source>
        <dbReference type="EMBL" id="CAI4219746.1"/>
    </source>
</evidence>
<dbReference type="EMBL" id="CALLCH030000020">
    <property type="protein sequence ID" value="CAI4219746.1"/>
    <property type="molecule type" value="Genomic_DNA"/>
</dbReference>
<comment type="similarity">
    <text evidence="7">Belongs to the tannase family.</text>
</comment>
<reference evidence="8" key="1">
    <citation type="submission" date="2022-11" db="EMBL/GenBank/DDBJ databases">
        <authorList>
            <person name="Scott C."/>
            <person name="Bruce N."/>
        </authorList>
    </citation>
    <scope>NUCLEOTIDE SEQUENCE</scope>
</reference>
<gene>
    <name evidence="8" type="ORF">PPNO1_LOCUS9293</name>
</gene>
<evidence type="ECO:0000256" key="3">
    <source>
        <dbReference type="ARBA" id="ARBA00022729"/>
    </source>
</evidence>
<dbReference type="GO" id="GO:0052689">
    <property type="term" value="F:carboxylic ester hydrolase activity"/>
    <property type="evidence" value="ECO:0007669"/>
    <property type="project" value="UniProtKB-KW"/>
</dbReference>
<dbReference type="AlphaFoldDB" id="A0A9P1MF47"/>
<name>A0A9P1MF47_9PEZI</name>
<evidence type="ECO:0000256" key="4">
    <source>
        <dbReference type="ARBA" id="ARBA00022801"/>
    </source>
</evidence>
<keyword evidence="9" id="KW-1185">Reference proteome</keyword>
<dbReference type="Proteomes" id="UP000838763">
    <property type="component" value="Unassembled WGS sequence"/>
</dbReference>
<dbReference type="PANTHER" id="PTHR33938">
    <property type="entry name" value="FERULOYL ESTERASE B-RELATED"/>
    <property type="match status" value="1"/>
</dbReference>
<keyword evidence="2" id="KW-0858">Xylan degradation</keyword>
<dbReference type="Pfam" id="PF07519">
    <property type="entry name" value="Tannase"/>
    <property type="match status" value="2"/>
</dbReference>
<accession>A0A9P1MF47</accession>
<evidence type="ECO:0000256" key="6">
    <source>
        <dbReference type="ARBA" id="ARBA00034075"/>
    </source>
</evidence>
<comment type="caution">
    <text evidence="8">The sequence shown here is derived from an EMBL/GenBank/DDBJ whole genome shotgun (WGS) entry which is preliminary data.</text>
</comment>
<protein>
    <recommendedName>
        <fullName evidence="7">Carboxylic ester hydrolase</fullName>
        <ecNumber evidence="7">3.1.1.-</ecNumber>
    </recommendedName>
</protein>
<proteinExistence type="inferred from homology"/>
<evidence type="ECO:0000256" key="1">
    <source>
        <dbReference type="ARBA" id="ARBA00022487"/>
    </source>
</evidence>
<sequence length="360" mass="37320">MASDLGHGCVPETFGNLTLFGAEVLAVSANLVTSHSASVSSDVRFTQPSIEVQDATFCNAVGGGGWVAGRSEPFYGAMSGAVGDGYATMATDAGLGTAQDASAWALLSPGNVDLYTLQNLASVSLEDEPSTAAPAFSYWNGCSQGGRQALMLAQRYPTAYDGIASIEALTAAAIAACDGLDGVVDGIVEDVDGCRDTFDPFALVGQTFDCARENATLEMGFAAAAVANATWQGVNTAHGVRAWPGLSPSTDIAIGVAMTDCSSGTCVGVQLPISATWLSLFVLRDADADLAHLSHEEFDWLAHLSGQKYKSIIGTGDADLSAFRKAGGKLISVHGLDDQLLRHRAPLCTTKSLGGTRRRR</sequence>
<organism evidence="8 9">
    <name type="scientific">Parascedosporium putredinis</name>
    <dbReference type="NCBI Taxonomy" id="1442378"/>
    <lineage>
        <taxon>Eukaryota</taxon>
        <taxon>Fungi</taxon>
        <taxon>Dikarya</taxon>
        <taxon>Ascomycota</taxon>
        <taxon>Pezizomycotina</taxon>
        <taxon>Sordariomycetes</taxon>
        <taxon>Hypocreomycetidae</taxon>
        <taxon>Microascales</taxon>
        <taxon>Microascaceae</taxon>
        <taxon>Parascedosporium</taxon>
    </lineage>
</organism>
<keyword evidence="3" id="KW-0732">Signal</keyword>
<dbReference type="OrthoDB" id="3039123at2759"/>
<evidence type="ECO:0000313" key="9">
    <source>
        <dbReference type="Proteomes" id="UP000838763"/>
    </source>
</evidence>
<keyword evidence="1" id="KW-0719">Serine esterase</keyword>
<evidence type="ECO:0000256" key="7">
    <source>
        <dbReference type="RuleBase" id="RU361238"/>
    </source>
</evidence>
<dbReference type="EC" id="3.1.1.-" evidence="7"/>